<dbReference type="InterPro" id="IPR015422">
    <property type="entry name" value="PyrdxlP-dep_Trfase_small"/>
</dbReference>
<reference evidence="6" key="1">
    <citation type="submission" date="2019-10" db="EMBL/GenBank/DDBJ databases">
        <authorList>
            <person name="Ross D.E."/>
            <person name="Gulliver D."/>
        </authorList>
    </citation>
    <scope>NUCLEOTIDE SEQUENCE</scope>
    <source>
        <strain evidence="6">DER-2019</strain>
    </source>
</reference>
<proteinExistence type="inferred from homology"/>
<evidence type="ECO:0000313" key="6">
    <source>
        <dbReference type="EMBL" id="MBC3886812.1"/>
    </source>
</evidence>
<keyword evidence="6" id="KW-0808">Transferase</keyword>
<dbReference type="EMBL" id="WJBD01000001">
    <property type="protein sequence ID" value="MBC3886812.1"/>
    <property type="molecule type" value="Genomic_DNA"/>
</dbReference>
<dbReference type="OrthoDB" id="9810913at2"/>
<comment type="similarity">
    <text evidence="2 5">Belongs to the DegT/DnrJ/EryC1 family.</text>
</comment>
<evidence type="ECO:0000256" key="5">
    <source>
        <dbReference type="RuleBase" id="RU004508"/>
    </source>
</evidence>
<dbReference type="Proteomes" id="UP000616595">
    <property type="component" value="Unassembled WGS sequence"/>
</dbReference>
<evidence type="ECO:0000256" key="1">
    <source>
        <dbReference type="ARBA" id="ARBA00022898"/>
    </source>
</evidence>
<dbReference type="RefSeq" id="WP_148565449.1">
    <property type="nucleotide sequence ID" value="NZ_RXYA01000001.1"/>
</dbReference>
<evidence type="ECO:0000256" key="3">
    <source>
        <dbReference type="PIRSR" id="PIRSR000390-1"/>
    </source>
</evidence>
<dbReference type="PANTHER" id="PTHR30244">
    <property type="entry name" value="TRANSAMINASE"/>
    <property type="match status" value="1"/>
</dbReference>
<dbReference type="InterPro" id="IPR000653">
    <property type="entry name" value="DegT/StrS_aminotransferase"/>
</dbReference>
<dbReference type="InterPro" id="IPR015424">
    <property type="entry name" value="PyrdxlP-dep_Trfase"/>
</dbReference>
<dbReference type="Gene3D" id="3.40.640.10">
    <property type="entry name" value="Type I PLP-dependent aspartate aminotransferase-like (Major domain)"/>
    <property type="match status" value="1"/>
</dbReference>
<comment type="caution">
    <text evidence="6">The sequence shown here is derived from an EMBL/GenBank/DDBJ whole genome shotgun (WGS) entry which is preliminary data.</text>
</comment>
<organism evidence="6 7">
    <name type="scientific">Acetobacterium paludosum</name>
    <dbReference type="NCBI Taxonomy" id="52693"/>
    <lineage>
        <taxon>Bacteria</taxon>
        <taxon>Bacillati</taxon>
        <taxon>Bacillota</taxon>
        <taxon>Clostridia</taxon>
        <taxon>Eubacteriales</taxon>
        <taxon>Eubacteriaceae</taxon>
        <taxon>Acetobacterium</taxon>
    </lineage>
</organism>
<dbReference type="Gene3D" id="3.90.1150.10">
    <property type="entry name" value="Aspartate Aminotransferase, domain 1"/>
    <property type="match status" value="1"/>
</dbReference>
<name>A0A923HTB7_9FIRM</name>
<dbReference type="Pfam" id="PF01041">
    <property type="entry name" value="DegT_DnrJ_EryC1"/>
    <property type="match status" value="1"/>
</dbReference>
<dbReference type="GO" id="GO:0008483">
    <property type="term" value="F:transaminase activity"/>
    <property type="evidence" value="ECO:0007669"/>
    <property type="project" value="UniProtKB-KW"/>
</dbReference>
<feature type="modified residue" description="N6-(pyridoxal phosphate)lysine" evidence="4">
    <location>
        <position position="185"/>
    </location>
</feature>
<gene>
    <name evidence="6" type="ORF">GH810_00580</name>
</gene>
<keyword evidence="7" id="KW-1185">Reference proteome</keyword>
<dbReference type="InterPro" id="IPR015421">
    <property type="entry name" value="PyrdxlP-dep_Trfase_major"/>
</dbReference>
<evidence type="ECO:0000256" key="4">
    <source>
        <dbReference type="PIRSR" id="PIRSR000390-2"/>
    </source>
</evidence>
<evidence type="ECO:0000256" key="2">
    <source>
        <dbReference type="ARBA" id="ARBA00037999"/>
    </source>
</evidence>
<sequence length="370" mass="41581">MKVPANNLLRHYTEHQDEYEVKALEILRSGNYVLGNEVETFENNFAKYIGTNYCVGLGNGLDALWLSFRILGVGPGDEVIVQGNTYIASVMGITINGATPVFVEPDEFYSIDADKIEEKITAKTKAVLVVHLYGECCEMDKIVALTKKHRLYLVEDCAQSHGATFKGQTTGSFGDIGCFSFYPSKNLGGFGDGGAITTNSEELNKAFRMYRFYGSEKRYYNKVVGTNSRLDELQAGLLNVKLNYLEALNEDRRRVCNSYLEHIKNPVIQLPKRRKDSETVWHQFVITTPYRDEFKAYLEEQGIGSIIHYPIPPHLSEAYAYLKIGTGSLPITEKLANEVLSLPLFYGMTKAEMDTVIQAINAFVPKTLEK</sequence>
<accession>A0A923HTB7</accession>
<dbReference type="AlphaFoldDB" id="A0A923HTB7"/>
<keyword evidence="1 4" id="KW-0663">Pyridoxal phosphate</keyword>
<feature type="active site" description="Proton acceptor" evidence="3">
    <location>
        <position position="185"/>
    </location>
</feature>
<dbReference type="PIRSF" id="PIRSF000390">
    <property type="entry name" value="PLP_StrS"/>
    <property type="match status" value="1"/>
</dbReference>
<keyword evidence="6" id="KW-0032">Aminotransferase</keyword>
<dbReference type="SUPFAM" id="SSF53383">
    <property type="entry name" value="PLP-dependent transferases"/>
    <property type="match status" value="1"/>
</dbReference>
<dbReference type="CDD" id="cd00616">
    <property type="entry name" value="AHBA_syn"/>
    <property type="match status" value="1"/>
</dbReference>
<dbReference type="PANTHER" id="PTHR30244:SF36">
    <property type="entry name" value="3-OXO-GLUCOSE-6-PHOSPHATE:GLUTAMATE AMINOTRANSFERASE"/>
    <property type="match status" value="1"/>
</dbReference>
<reference evidence="6" key="2">
    <citation type="submission" date="2020-10" db="EMBL/GenBank/DDBJ databases">
        <title>Comparative genomics of the Acetobacterium genus.</title>
        <authorList>
            <person name="Marshall C."/>
            <person name="May H."/>
            <person name="Norman S."/>
        </authorList>
    </citation>
    <scope>NUCLEOTIDE SEQUENCE</scope>
    <source>
        <strain evidence="6">DER-2019</strain>
    </source>
</reference>
<protein>
    <submittedName>
        <fullName evidence="6">Aminotransferase class I/II-fold pyridoxal phosphate-dependent enzyme</fullName>
    </submittedName>
</protein>
<dbReference type="GO" id="GO:0000271">
    <property type="term" value="P:polysaccharide biosynthetic process"/>
    <property type="evidence" value="ECO:0007669"/>
    <property type="project" value="TreeGrafter"/>
</dbReference>
<dbReference type="GO" id="GO:0030170">
    <property type="term" value="F:pyridoxal phosphate binding"/>
    <property type="evidence" value="ECO:0007669"/>
    <property type="project" value="TreeGrafter"/>
</dbReference>
<evidence type="ECO:0000313" key="7">
    <source>
        <dbReference type="Proteomes" id="UP000616595"/>
    </source>
</evidence>